<keyword evidence="1" id="KW-0472">Membrane</keyword>
<keyword evidence="1" id="KW-1133">Transmembrane helix</keyword>
<accession>A0A1L8CPS4</accession>
<dbReference type="STRING" id="1921010.MMIC_P1873"/>
<dbReference type="Proteomes" id="UP000231632">
    <property type="component" value="Unassembled WGS sequence"/>
</dbReference>
<evidence type="ECO:0000256" key="1">
    <source>
        <dbReference type="SAM" id="Phobius"/>
    </source>
</evidence>
<dbReference type="OrthoDB" id="9795505at2"/>
<proteinExistence type="predicted"/>
<dbReference type="EMBL" id="BDFD01000017">
    <property type="protein sequence ID" value="GAV20897.1"/>
    <property type="molecule type" value="Genomic_DNA"/>
</dbReference>
<protein>
    <submittedName>
        <fullName evidence="2">Uncharacterized protein</fullName>
    </submittedName>
</protein>
<dbReference type="AlphaFoldDB" id="A0A1L8CPS4"/>
<comment type="caution">
    <text evidence="2">The sequence shown here is derived from an EMBL/GenBank/DDBJ whole genome shotgun (WGS) entry which is preliminary data.</text>
</comment>
<sequence>MNRQINELIDKIRDLEDELEYQLTQRRDELRFELIGRKVRFEQEILERHRQLKTSLTRYVVEARPLVILTAPFIYILIIPFVLLDLLVSLYQFICFPIYGIPKVRRREHMVFDRHQLGYLNTVEKFNCFYCSYGNGLISYVREIAARTEQYWCPIKHARRIAGAHSRYSHFLDYGDGDAWHDKIEDVRCDFHNKGKQKSGKTKKE</sequence>
<evidence type="ECO:0000313" key="2">
    <source>
        <dbReference type="EMBL" id="GAV20897.1"/>
    </source>
</evidence>
<gene>
    <name evidence="2" type="ORF">MMIC_P1873</name>
</gene>
<keyword evidence="3" id="KW-1185">Reference proteome</keyword>
<keyword evidence="1" id="KW-0812">Transmembrane</keyword>
<feature type="transmembrane region" description="Helical" evidence="1">
    <location>
        <begin position="73"/>
        <end position="100"/>
    </location>
</feature>
<reference evidence="2 3" key="1">
    <citation type="journal article" date="2017" name="Arch. Microbiol.">
        <title>Mariprofundus micogutta sp. nov., a novel iron-oxidizing zetaproteobacterium isolated from a deep-sea hydrothermal field at the Bayonnaise knoll of the Izu-Ogasawara arc, and a description of Mariprofundales ord. nov. and Zetaproteobacteria classis nov.</title>
        <authorList>
            <person name="Makita H."/>
            <person name="Tanaka E."/>
            <person name="Mitsunobu S."/>
            <person name="Miyazaki M."/>
            <person name="Nunoura T."/>
            <person name="Uematsu K."/>
            <person name="Takaki Y."/>
            <person name="Nishi S."/>
            <person name="Shimamura S."/>
            <person name="Takai K."/>
        </authorList>
    </citation>
    <scope>NUCLEOTIDE SEQUENCE [LARGE SCALE GENOMIC DNA]</scope>
    <source>
        <strain evidence="2 3">ET2</strain>
    </source>
</reference>
<name>A0A1L8CPS4_9PROT</name>
<dbReference type="RefSeq" id="WP_072660201.1">
    <property type="nucleotide sequence ID" value="NZ_BDFD01000017.1"/>
</dbReference>
<organism evidence="2 3">
    <name type="scientific">Mariprofundus micogutta</name>
    <dbReference type="NCBI Taxonomy" id="1921010"/>
    <lineage>
        <taxon>Bacteria</taxon>
        <taxon>Pseudomonadati</taxon>
        <taxon>Pseudomonadota</taxon>
        <taxon>Candidatius Mariprofundia</taxon>
        <taxon>Mariprofundales</taxon>
        <taxon>Mariprofundaceae</taxon>
        <taxon>Mariprofundus</taxon>
    </lineage>
</organism>
<evidence type="ECO:0000313" key="3">
    <source>
        <dbReference type="Proteomes" id="UP000231632"/>
    </source>
</evidence>